<proteinExistence type="predicted"/>
<reference evidence="5 6" key="1">
    <citation type="submission" date="2020-07" db="EMBL/GenBank/DDBJ databases">
        <title>Alkalicella. sp. LB2 genome.</title>
        <authorList>
            <person name="Postec A."/>
            <person name="Quemeneur M."/>
        </authorList>
    </citation>
    <scope>NUCLEOTIDE SEQUENCE [LARGE SCALE GENOMIC DNA]</scope>
    <source>
        <strain evidence="5 6">LB2</strain>
    </source>
</reference>
<evidence type="ECO:0000256" key="1">
    <source>
        <dbReference type="ARBA" id="ARBA00023239"/>
    </source>
</evidence>
<evidence type="ECO:0000256" key="2">
    <source>
        <dbReference type="PIRSR" id="PIRSR617939-1"/>
    </source>
</evidence>
<feature type="domain" description="Gamma-glutamylcyclotransferase AIG2-like" evidence="4">
    <location>
        <begin position="10"/>
        <end position="124"/>
    </location>
</feature>
<accession>A0A7G9W3T2</accession>
<sequence>MKVEKRLNAAYGSNLNLEQMAMRCPTAKVYGKGYLKGYRLLFKGREGSAYCTIEKKRGGKVPVLIWELQPEDEKALDYYEGYPRFYEKEDVKVTLEDGTTPQVMVYIMTDKIIDRIHLNIPSRSYLETVKEGYEAAGFDLKFIDDALAISEKAIMKHPPKYL</sequence>
<dbReference type="SUPFAM" id="SSF110857">
    <property type="entry name" value="Gamma-glutamyl cyclotransferase-like"/>
    <property type="match status" value="1"/>
</dbReference>
<dbReference type="PANTHER" id="PTHR12935">
    <property type="entry name" value="GAMMA-GLUTAMYLCYCLOTRANSFERASE"/>
    <property type="match status" value="1"/>
</dbReference>
<feature type="binding site" evidence="3">
    <location>
        <position position="125"/>
    </location>
    <ligand>
        <name>substrate</name>
    </ligand>
</feature>
<evidence type="ECO:0000256" key="3">
    <source>
        <dbReference type="PIRSR" id="PIRSR617939-2"/>
    </source>
</evidence>
<dbReference type="GO" id="GO:0016740">
    <property type="term" value="F:transferase activity"/>
    <property type="evidence" value="ECO:0007669"/>
    <property type="project" value="UniProtKB-KW"/>
</dbReference>
<protein>
    <submittedName>
        <fullName evidence="5">Gamma-glutamylcyclotransferase</fullName>
    </submittedName>
</protein>
<keyword evidence="5" id="KW-0808">Transferase</keyword>
<dbReference type="InterPro" id="IPR036568">
    <property type="entry name" value="GGCT-like_sf"/>
</dbReference>
<evidence type="ECO:0000313" key="6">
    <source>
        <dbReference type="Proteomes" id="UP000516160"/>
    </source>
</evidence>
<dbReference type="RefSeq" id="WP_213167018.1">
    <property type="nucleotide sequence ID" value="NZ_CP058559.1"/>
</dbReference>
<organism evidence="5 6">
    <name type="scientific">Alkalicella caledoniensis</name>
    <dbReference type="NCBI Taxonomy" id="2731377"/>
    <lineage>
        <taxon>Bacteria</taxon>
        <taxon>Bacillati</taxon>
        <taxon>Bacillota</taxon>
        <taxon>Clostridia</taxon>
        <taxon>Eubacteriales</taxon>
        <taxon>Proteinivoracaceae</taxon>
        <taxon>Alkalicella</taxon>
    </lineage>
</organism>
<evidence type="ECO:0000313" key="5">
    <source>
        <dbReference type="EMBL" id="QNO13344.1"/>
    </source>
</evidence>
<dbReference type="Pfam" id="PF06094">
    <property type="entry name" value="GGACT"/>
    <property type="match status" value="1"/>
</dbReference>
<dbReference type="EMBL" id="CP058559">
    <property type="protein sequence ID" value="QNO13344.1"/>
    <property type="molecule type" value="Genomic_DNA"/>
</dbReference>
<dbReference type="Gene3D" id="3.10.490.10">
    <property type="entry name" value="Gamma-glutamyl cyclotransferase-like"/>
    <property type="match status" value="1"/>
</dbReference>
<name>A0A7G9W3T2_ALKCA</name>
<dbReference type="CDD" id="cd06661">
    <property type="entry name" value="GGCT_like"/>
    <property type="match status" value="1"/>
</dbReference>
<evidence type="ECO:0000259" key="4">
    <source>
        <dbReference type="Pfam" id="PF06094"/>
    </source>
</evidence>
<dbReference type="AlphaFoldDB" id="A0A7G9W3T2"/>
<gene>
    <name evidence="5" type="ORF">HYG86_00405</name>
</gene>
<dbReference type="GO" id="GO:0003839">
    <property type="term" value="F:gamma-glutamylcyclotransferase activity"/>
    <property type="evidence" value="ECO:0007669"/>
    <property type="project" value="InterPro"/>
</dbReference>
<keyword evidence="1" id="KW-0456">Lyase</keyword>
<dbReference type="InterPro" id="IPR009288">
    <property type="entry name" value="AIG2-like_dom"/>
</dbReference>
<dbReference type="KEGG" id="acae:HYG86_00405"/>
<dbReference type="InterPro" id="IPR013024">
    <property type="entry name" value="GGCT-like"/>
</dbReference>
<dbReference type="Proteomes" id="UP000516160">
    <property type="component" value="Chromosome"/>
</dbReference>
<dbReference type="PANTHER" id="PTHR12935:SF0">
    <property type="entry name" value="GAMMA-GLUTAMYLCYCLOTRANSFERASE"/>
    <property type="match status" value="1"/>
</dbReference>
<feature type="active site" description="Proton acceptor" evidence="2">
    <location>
        <position position="80"/>
    </location>
</feature>
<dbReference type="InterPro" id="IPR017939">
    <property type="entry name" value="G-Glutamylcylcotransferase"/>
</dbReference>
<keyword evidence="6" id="KW-1185">Reference proteome</keyword>